<evidence type="ECO:0000313" key="2">
    <source>
        <dbReference type="Proteomes" id="UP000192671"/>
    </source>
</evidence>
<dbReference type="SUPFAM" id="SSF52540">
    <property type="entry name" value="P-loop containing nucleoside triphosphate hydrolases"/>
    <property type="match status" value="1"/>
</dbReference>
<dbReference type="NCBIfam" id="NF006296">
    <property type="entry name" value="PRK08485.1"/>
    <property type="match status" value="1"/>
</dbReference>
<dbReference type="Gene3D" id="3.40.50.300">
    <property type="entry name" value="P-loop containing nucleotide triphosphate hydrolases"/>
    <property type="match status" value="1"/>
</dbReference>
<evidence type="ECO:0000313" key="1">
    <source>
        <dbReference type="EMBL" id="ORI09017.1"/>
    </source>
</evidence>
<dbReference type="AlphaFoldDB" id="A0A1X0U478"/>
<organism evidence="1 2">
    <name type="scientific">Campylobacter concisus</name>
    <dbReference type="NCBI Taxonomy" id="199"/>
    <lineage>
        <taxon>Bacteria</taxon>
        <taxon>Pseudomonadati</taxon>
        <taxon>Campylobacterota</taxon>
        <taxon>Epsilonproteobacteria</taxon>
        <taxon>Campylobacterales</taxon>
        <taxon>Campylobacteraceae</taxon>
        <taxon>Campylobacter</taxon>
    </lineage>
</organism>
<dbReference type="EMBL" id="LVWL01000017">
    <property type="protein sequence ID" value="ORI09017.1"/>
    <property type="molecule type" value="Genomic_DNA"/>
</dbReference>
<comment type="caution">
    <text evidence="1">The sequence shown here is derived from an EMBL/GenBank/DDBJ whole genome shotgun (WGS) entry which is preliminary data.</text>
</comment>
<sequence>MLNKIVVTSDFENLKAKLEDEFGINNLRFYVSDDFLLENAKEVISEAYIAEKDEKILVIHANSFRTEAQNALLKIIEEPPRNIKFIIATQSKNLLLPTIRSRMLIENNLTKKPKITLDLNLKSLSLKELTGFIDQKIAEEQAQKFGKNELKELVGVIVTKAVDSGYKFNGDEMDYFFSLIKLADLNAKSHAVLTPLLLTIFQKGRR</sequence>
<accession>A0A1X0U478</accession>
<name>A0A1X0U478_9BACT</name>
<protein>
    <submittedName>
        <fullName evidence="1">DNA polymerase III subunit delta</fullName>
    </submittedName>
</protein>
<gene>
    <name evidence="1" type="ORF">A3835_01660</name>
</gene>
<dbReference type="Proteomes" id="UP000192671">
    <property type="component" value="Unassembled WGS sequence"/>
</dbReference>
<reference evidence="1 2" key="1">
    <citation type="journal article" date="2017" name="Gene Rep">
        <title>The ribosomal RNA operon (rrn) of Campylobacter concisus supports molecular typing to genomospecies level.</title>
        <authorList>
            <person name="Huq M."/>
            <person name="Van T.T.H."/>
            <person name="Gurtler V."/>
            <person name="Elshagmani E."/>
            <person name="Allemailem K.S."/>
            <person name="Smooker P.M."/>
            <person name="Istivan T.S."/>
        </authorList>
    </citation>
    <scope>NUCLEOTIDE SEQUENCE [LARGE SCALE GENOMIC DNA]</scope>
    <source>
        <strain evidence="1 2">RCH 26</strain>
    </source>
</reference>
<dbReference type="Pfam" id="PF13177">
    <property type="entry name" value="DNA_pol3_delta2"/>
    <property type="match status" value="1"/>
</dbReference>
<dbReference type="RefSeq" id="WP_103603961.1">
    <property type="nucleotide sequence ID" value="NZ_POZU01000012.1"/>
</dbReference>
<dbReference type="InterPro" id="IPR027417">
    <property type="entry name" value="P-loop_NTPase"/>
</dbReference>
<proteinExistence type="predicted"/>